<dbReference type="InterPro" id="IPR050093">
    <property type="entry name" value="ABC_SmlMolc_Importer"/>
</dbReference>
<dbReference type="PROSITE" id="PS00211">
    <property type="entry name" value="ABC_TRANSPORTER_1"/>
    <property type="match status" value="1"/>
</dbReference>
<dbReference type="PANTHER" id="PTHR42781">
    <property type="entry name" value="SPERMIDINE/PUTRESCINE IMPORT ATP-BINDING PROTEIN POTA"/>
    <property type="match status" value="1"/>
</dbReference>
<proteinExistence type="predicted"/>
<dbReference type="GO" id="GO:0005524">
    <property type="term" value="F:ATP binding"/>
    <property type="evidence" value="ECO:0007669"/>
    <property type="project" value="UniProtKB-KW"/>
</dbReference>
<name>A0A845PTD0_9FLAO</name>
<reference evidence="5 6" key="1">
    <citation type="submission" date="2019-11" db="EMBL/GenBank/DDBJ databases">
        <title>Characterization of Elizabethkingia argenteiflava sp. nov., isolated from inner surface of Soybean Pods.</title>
        <authorList>
            <person name="Mo S."/>
        </authorList>
    </citation>
    <scope>NUCLEOTIDE SEQUENCE [LARGE SCALE GENOMIC DNA]</scope>
    <source>
        <strain evidence="5 6">YB22</strain>
    </source>
</reference>
<comment type="caution">
    <text evidence="5">The sequence shown here is derived from an EMBL/GenBank/DDBJ whole genome shotgun (WGS) entry which is preliminary data.</text>
</comment>
<sequence>MLLEIKGLDFSYPSQPLIFQNFHLDLKQGKIMALIGESGCGKSTLLNIIYGRKNWQQGRIFFDNKEIYGPKANIVPGEADMKLVSQDYDLMPYSKVYDNVGKFISNINLENKKNKILELLDIVGLTDYLYEYPKNLSGGQQQRVAIAQALSQLPKLLLLDEPFSHLDLLRKQQIRDKLFNYVRTQNISLIISTHDVNEVLAWSDEVVVLKKGQVIQRDAPKVLFQSPKTPYVAQLLGEVNILTPAQQRELNLSKWFYFPHQLLLTDHETHNPIQGEVISSSFSGSFYRNIVKVKNHHLIVYTSKEKKGKLNVKFN</sequence>
<dbReference type="InterPro" id="IPR003439">
    <property type="entry name" value="ABC_transporter-like_ATP-bd"/>
</dbReference>
<dbReference type="Proteomes" id="UP000553459">
    <property type="component" value="Unassembled WGS sequence"/>
</dbReference>
<evidence type="ECO:0000256" key="2">
    <source>
        <dbReference type="ARBA" id="ARBA00022741"/>
    </source>
</evidence>
<evidence type="ECO:0000313" key="5">
    <source>
        <dbReference type="EMBL" id="NAW50291.1"/>
    </source>
</evidence>
<evidence type="ECO:0000313" key="6">
    <source>
        <dbReference type="Proteomes" id="UP000553459"/>
    </source>
</evidence>
<dbReference type="EMBL" id="JAAABJ010000248">
    <property type="protein sequence ID" value="NAW50291.1"/>
    <property type="molecule type" value="Genomic_DNA"/>
</dbReference>
<accession>A0A845PTD0</accession>
<keyword evidence="6" id="KW-1185">Reference proteome</keyword>
<dbReference type="InterPro" id="IPR003593">
    <property type="entry name" value="AAA+_ATPase"/>
</dbReference>
<keyword evidence="2" id="KW-0547">Nucleotide-binding</keyword>
<dbReference type="InterPro" id="IPR027417">
    <property type="entry name" value="P-loop_NTPase"/>
</dbReference>
<evidence type="ECO:0000259" key="4">
    <source>
        <dbReference type="PROSITE" id="PS50893"/>
    </source>
</evidence>
<gene>
    <name evidence="5" type="ORF">GNY06_02440</name>
</gene>
<keyword evidence="1" id="KW-0813">Transport</keyword>
<dbReference type="Gene3D" id="3.40.50.300">
    <property type="entry name" value="P-loop containing nucleotide triphosphate hydrolases"/>
    <property type="match status" value="1"/>
</dbReference>
<evidence type="ECO:0000256" key="3">
    <source>
        <dbReference type="ARBA" id="ARBA00022840"/>
    </source>
</evidence>
<dbReference type="AlphaFoldDB" id="A0A845PTD0"/>
<dbReference type="InterPro" id="IPR017871">
    <property type="entry name" value="ABC_transporter-like_CS"/>
</dbReference>
<dbReference type="Pfam" id="PF00005">
    <property type="entry name" value="ABC_tran"/>
    <property type="match status" value="1"/>
</dbReference>
<dbReference type="GO" id="GO:0016887">
    <property type="term" value="F:ATP hydrolysis activity"/>
    <property type="evidence" value="ECO:0007669"/>
    <property type="project" value="InterPro"/>
</dbReference>
<protein>
    <submittedName>
        <fullName evidence="5">ATP-binding cassette domain-containing protein</fullName>
    </submittedName>
</protein>
<evidence type="ECO:0000256" key="1">
    <source>
        <dbReference type="ARBA" id="ARBA00022448"/>
    </source>
</evidence>
<keyword evidence="3 5" id="KW-0067">ATP-binding</keyword>
<dbReference type="SMART" id="SM00382">
    <property type="entry name" value="AAA"/>
    <property type="match status" value="1"/>
</dbReference>
<feature type="domain" description="ABC transporter" evidence="4">
    <location>
        <begin position="3"/>
        <end position="236"/>
    </location>
</feature>
<organism evidence="5 6">
    <name type="scientific">Elizabethkingia argenteiflava</name>
    <dbReference type="NCBI Taxonomy" id="2681556"/>
    <lineage>
        <taxon>Bacteria</taxon>
        <taxon>Pseudomonadati</taxon>
        <taxon>Bacteroidota</taxon>
        <taxon>Flavobacteriia</taxon>
        <taxon>Flavobacteriales</taxon>
        <taxon>Weeksellaceae</taxon>
        <taxon>Elizabethkingia</taxon>
    </lineage>
</organism>
<dbReference type="PANTHER" id="PTHR42781:SF4">
    <property type="entry name" value="SPERMIDINE_PUTRESCINE IMPORT ATP-BINDING PROTEIN POTA"/>
    <property type="match status" value="1"/>
</dbReference>
<dbReference type="RefSeq" id="WP_166518645.1">
    <property type="nucleotide sequence ID" value="NZ_JAAABJ010000248.1"/>
</dbReference>
<dbReference type="SUPFAM" id="SSF52540">
    <property type="entry name" value="P-loop containing nucleoside triphosphate hydrolases"/>
    <property type="match status" value="1"/>
</dbReference>
<dbReference type="PROSITE" id="PS50893">
    <property type="entry name" value="ABC_TRANSPORTER_2"/>
    <property type="match status" value="1"/>
</dbReference>